<dbReference type="InParanoid" id="A0A2J7QWL3"/>
<dbReference type="PANTHER" id="PTHR13234">
    <property type="entry name" value="GAMMA-INTERFERON INDUCIBLE LYSOSOMAL THIOL REDUCTASE GILT"/>
    <property type="match status" value="1"/>
</dbReference>
<name>A0A2J7QWL3_9NEOP</name>
<keyword evidence="7" id="KW-1185">Reference proteome</keyword>
<organism evidence="6 7">
    <name type="scientific">Cryptotermes secundus</name>
    <dbReference type="NCBI Taxonomy" id="105785"/>
    <lineage>
        <taxon>Eukaryota</taxon>
        <taxon>Metazoa</taxon>
        <taxon>Ecdysozoa</taxon>
        <taxon>Arthropoda</taxon>
        <taxon>Hexapoda</taxon>
        <taxon>Insecta</taxon>
        <taxon>Pterygota</taxon>
        <taxon>Neoptera</taxon>
        <taxon>Polyneoptera</taxon>
        <taxon>Dictyoptera</taxon>
        <taxon>Blattodea</taxon>
        <taxon>Blattoidea</taxon>
        <taxon>Termitoidae</taxon>
        <taxon>Kalotermitidae</taxon>
        <taxon>Cryptotermitinae</taxon>
        <taxon>Cryptotermes</taxon>
    </lineage>
</organism>
<dbReference type="GO" id="GO:0016671">
    <property type="term" value="F:oxidoreductase activity, acting on a sulfur group of donors, disulfide as acceptor"/>
    <property type="evidence" value="ECO:0007669"/>
    <property type="project" value="InterPro"/>
</dbReference>
<dbReference type="InterPro" id="IPR004911">
    <property type="entry name" value="Interferon-induced_GILT"/>
</dbReference>
<comment type="similarity">
    <text evidence="2">Belongs to the GILT family.</text>
</comment>
<dbReference type="GO" id="GO:0005576">
    <property type="term" value="C:extracellular region"/>
    <property type="evidence" value="ECO:0007669"/>
    <property type="project" value="UniProtKB-SubCell"/>
</dbReference>
<dbReference type="EMBL" id="NEVH01009429">
    <property type="protein sequence ID" value="PNF32965.1"/>
    <property type="molecule type" value="Genomic_DNA"/>
</dbReference>
<dbReference type="OrthoDB" id="958254at2759"/>
<dbReference type="PANTHER" id="PTHR13234:SF8">
    <property type="entry name" value="GAMMA-INTERFERON-INDUCIBLE LYSOSOMAL THIOL REDUCTASE"/>
    <property type="match status" value="1"/>
</dbReference>
<accession>A0A2J7QWL3</accession>
<sequence>QTANGTWIFECQHGESECQGNKEQACALSLYQNNASIQVQFISCVMSTRRPPTAGSQCATVLGINYNQIEDCAQGTEGNELLAELGDRTHSFTPHIRFVPTVAINRVSISYIIFTNTS</sequence>
<evidence type="ECO:0000256" key="5">
    <source>
        <dbReference type="ARBA" id="ARBA00023180"/>
    </source>
</evidence>
<gene>
    <name evidence="6" type="ORF">B7P43_G16669</name>
</gene>
<comment type="subcellular location">
    <subcellularLocation>
        <location evidence="1">Secreted</location>
    </subcellularLocation>
</comment>
<evidence type="ECO:0000313" key="6">
    <source>
        <dbReference type="EMBL" id="PNF32965.1"/>
    </source>
</evidence>
<keyword evidence="4" id="KW-0732">Signal</keyword>
<proteinExistence type="inferred from homology"/>
<evidence type="ECO:0000256" key="4">
    <source>
        <dbReference type="ARBA" id="ARBA00022729"/>
    </source>
</evidence>
<evidence type="ECO:0000256" key="2">
    <source>
        <dbReference type="ARBA" id="ARBA00005679"/>
    </source>
</evidence>
<dbReference type="AlphaFoldDB" id="A0A2J7QWL3"/>
<comment type="caution">
    <text evidence="6">The sequence shown here is derived from an EMBL/GenBank/DDBJ whole genome shotgun (WGS) entry which is preliminary data.</text>
</comment>
<reference evidence="6 7" key="1">
    <citation type="submission" date="2017-12" db="EMBL/GenBank/DDBJ databases">
        <title>Hemimetabolous genomes reveal molecular basis of termite eusociality.</title>
        <authorList>
            <person name="Harrison M.C."/>
            <person name="Jongepier E."/>
            <person name="Robertson H.M."/>
            <person name="Arning N."/>
            <person name="Bitard-Feildel T."/>
            <person name="Chao H."/>
            <person name="Childers C.P."/>
            <person name="Dinh H."/>
            <person name="Doddapaneni H."/>
            <person name="Dugan S."/>
            <person name="Gowin J."/>
            <person name="Greiner C."/>
            <person name="Han Y."/>
            <person name="Hu H."/>
            <person name="Hughes D.S.T."/>
            <person name="Huylmans A.-K."/>
            <person name="Kemena C."/>
            <person name="Kremer L.P.M."/>
            <person name="Lee S.L."/>
            <person name="Lopez-Ezquerra A."/>
            <person name="Mallet L."/>
            <person name="Monroy-Kuhn J.M."/>
            <person name="Moser A."/>
            <person name="Murali S.C."/>
            <person name="Muzny D.M."/>
            <person name="Otani S."/>
            <person name="Piulachs M.-D."/>
            <person name="Poelchau M."/>
            <person name="Qu J."/>
            <person name="Schaub F."/>
            <person name="Wada-Katsumata A."/>
            <person name="Worley K.C."/>
            <person name="Xie Q."/>
            <person name="Ylla G."/>
            <person name="Poulsen M."/>
            <person name="Gibbs R.A."/>
            <person name="Schal C."/>
            <person name="Richards S."/>
            <person name="Belles X."/>
            <person name="Korb J."/>
            <person name="Bornberg-Bauer E."/>
        </authorList>
    </citation>
    <scope>NUCLEOTIDE SEQUENCE [LARGE SCALE GENOMIC DNA]</scope>
    <source>
        <tissue evidence="6">Whole body</tissue>
    </source>
</reference>
<feature type="non-terminal residue" evidence="6">
    <location>
        <position position="1"/>
    </location>
</feature>
<dbReference type="STRING" id="105785.A0A2J7QWL3"/>
<evidence type="ECO:0000256" key="1">
    <source>
        <dbReference type="ARBA" id="ARBA00004613"/>
    </source>
</evidence>
<evidence type="ECO:0008006" key="8">
    <source>
        <dbReference type="Google" id="ProtNLM"/>
    </source>
</evidence>
<dbReference type="Pfam" id="PF03227">
    <property type="entry name" value="GILT"/>
    <property type="match status" value="1"/>
</dbReference>
<evidence type="ECO:0000256" key="3">
    <source>
        <dbReference type="ARBA" id="ARBA00022525"/>
    </source>
</evidence>
<keyword evidence="5" id="KW-0325">Glycoprotein</keyword>
<dbReference type="Proteomes" id="UP000235965">
    <property type="component" value="Unassembled WGS sequence"/>
</dbReference>
<evidence type="ECO:0000313" key="7">
    <source>
        <dbReference type="Proteomes" id="UP000235965"/>
    </source>
</evidence>
<protein>
    <recommendedName>
        <fullName evidence="8">Gamma-interferon inducible lysosomal thiol reductase</fullName>
    </recommendedName>
</protein>
<keyword evidence="3" id="KW-0964">Secreted</keyword>